<protein>
    <recommendedName>
        <fullName evidence="8">FAR-17a/AIG1-like protein</fullName>
    </recommendedName>
</protein>
<feature type="transmembrane region" description="Helical" evidence="5">
    <location>
        <begin position="108"/>
        <end position="127"/>
    </location>
</feature>
<dbReference type="Proteomes" id="UP001497383">
    <property type="component" value="Chromosome 7"/>
</dbReference>
<evidence type="ECO:0008006" key="8">
    <source>
        <dbReference type="Google" id="ProtNLM"/>
    </source>
</evidence>
<name>A0ABP0ZTA1_9ASCO</name>
<comment type="subcellular location">
    <subcellularLocation>
        <location evidence="1">Endomembrane system</location>
        <topology evidence="1">Multi-pass membrane protein</topology>
    </subcellularLocation>
</comment>
<feature type="transmembrane region" description="Helical" evidence="5">
    <location>
        <begin position="178"/>
        <end position="197"/>
    </location>
</feature>
<sequence>MLIDLASVFIGLYGAYTNMVTVELPPHLKQAGHTQFLTNLSLLYSISVFALGFVAHLTGSPTLFTIKNNIHPIGLALEVIVAGVYWPLRLFFLELLTKDPSNFQLSLATDLSIHLMPVVSLLVDYLVFMPRWTISNNTALFFVVLLTVLYWFLLRYLVDVDHGASYPYAFMDVERDSQRVAVFVAVALVAFASFLYMRKVYDWVVGVTEEYSAEIDKKLK</sequence>
<evidence type="ECO:0000256" key="2">
    <source>
        <dbReference type="ARBA" id="ARBA00022692"/>
    </source>
</evidence>
<keyword evidence="2 5" id="KW-0812">Transmembrane</keyword>
<reference evidence="6 7" key="1">
    <citation type="submission" date="2024-03" db="EMBL/GenBank/DDBJ databases">
        <authorList>
            <person name="Brejova B."/>
        </authorList>
    </citation>
    <scope>NUCLEOTIDE SEQUENCE [LARGE SCALE GENOMIC DNA]</scope>
    <source>
        <strain evidence="6 7">CBS 14171</strain>
    </source>
</reference>
<evidence type="ECO:0000256" key="1">
    <source>
        <dbReference type="ARBA" id="ARBA00004127"/>
    </source>
</evidence>
<evidence type="ECO:0000313" key="6">
    <source>
        <dbReference type="EMBL" id="CAK9441721.1"/>
    </source>
</evidence>
<dbReference type="Pfam" id="PF04750">
    <property type="entry name" value="Far-17a_AIG1"/>
    <property type="match status" value="1"/>
</dbReference>
<organism evidence="6 7">
    <name type="scientific">Lodderomyces beijingensis</name>
    <dbReference type="NCBI Taxonomy" id="1775926"/>
    <lineage>
        <taxon>Eukaryota</taxon>
        <taxon>Fungi</taxon>
        <taxon>Dikarya</taxon>
        <taxon>Ascomycota</taxon>
        <taxon>Saccharomycotina</taxon>
        <taxon>Pichiomycetes</taxon>
        <taxon>Debaryomycetaceae</taxon>
        <taxon>Candida/Lodderomyces clade</taxon>
        <taxon>Lodderomyces</taxon>
    </lineage>
</organism>
<keyword evidence="4 5" id="KW-0472">Membrane</keyword>
<dbReference type="RefSeq" id="XP_066832527.1">
    <property type="nucleotide sequence ID" value="XM_066975937.1"/>
</dbReference>
<feature type="transmembrane region" description="Helical" evidence="5">
    <location>
        <begin position="70"/>
        <end position="88"/>
    </location>
</feature>
<evidence type="ECO:0000256" key="5">
    <source>
        <dbReference type="SAM" id="Phobius"/>
    </source>
</evidence>
<dbReference type="PANTHER" id="PTHR10989">
    <property type="entry name" value="ANDROGEN-INDUCED PROTEIN 1-RELATED"/>
    <property type="match status" value="1"/>
</dbReference>
<dbReference type="InterPro" id="IPR006838">
    <property type="entry name" value="ADTRP_AIG1"/>
</dbReference>
<gene>
    <name evidence="6" type="ORF">LODBEIA_P55890</name>
</gene>
<dbReference type="PANTHER" id="PTHR10989:SF16">
    <property type="entry name" value="AT02829P-RELATED"/>
    <property type="match status" value="1"/>
</dbReference>
<evidence type="ECO:0000313" key="7">
    <source>
        <dbReference type="Proteomes" id="UP001497383"/>
    </source>
</evidence>
<evidence type="ECO:0000256" key="4">
    <source>
        <dbReference type="ARBA" id="ARBA00023136"/>
    </source>
</evidence>
<keyword evidence="3 5" id="KW-1133">Transmembrane helix</keyword>
<accession>A0ABP0ZTA1</accession>
<proteinExistence type="predicted"/>
<dbReference type="GeneID" id="92210785"/>
<feature type="transmembrane region" description="Helical" evidence="5">
    <location>
        <begin position="139"/>
        <end position="158"/>
    </location>
</feature>
<evidence type="ECO:0000256" key="3">
    <source>
        <dbReference type="ARBA" id="ARBA00022989"/>
    </source>
</evidence>
<dbReference type="EMBL" id="OZ022411">
    <property type="protein sequence ID" value="CAK9441721.1"/>
    <property type="molecule type" value="Genomic_DNA"/>
</dbReference>
<keyword evidence="7" id="KW-1185">Reference proteome</keyword>
<feature type="transmembrane region" description="Helical" evidence="5">
    <location>
        <begin position="41"/>
        <end position="58"/>
    </location>
</feature>